<proteinExistence type="predicted"/>
<dbReference type="RefSeq" id="WP_213809405.1">
    <property type="nucleotide sequence ID" value="NZ_JAAMFK010000008.1"/>
</dbReference>
<dbReference type="EMBL" id="JAAMFK010000008">
    <property type="protein sequence ID" value="MBS9339123.1"/>
    <property type="molecule type" value="Genomic_DNA"/>
</dbReference>
<comment type="caution">
    <text evidence="1">The sequence shown here is derived from an EMBL/GenBank/DDBJ whole genome shotgun (WGS) entry which is preliminary data.</text>
</comment>
<name>A0ABS5R0Z7_9LACO</name>
<sequence length="52" mass="5963">MLSKLVVGKVSEEEFTQKLNQALEELQNQDHEIIDVQYAQSMTKASALILYH</sequence>
<reference evidence="1 2" key="1">
    <citation type="submission" date="2020-02" db="EMBL/GenBank/DDBJ databases">
        <title>Fructobacillus sp. isolated from paper mulberry of Taiwan.</title>
        <authorList>
            <person name="Lin S.-T."/>
        </authorList>
    </citation>
    <scope>NUCLEOTIDE SEQUENCE [LARGE SCALE GENOMIC DNA]</scope>
    <source>
        <strain evidence="1 2">M2-14</strain>
    </source>
</reference>
<organism evidence="1 2">
    <name type="scientific">Fructobacillus broussonetiae</name>
    <dbReference type="NCBI Taxonomy" id="2713173"/>
    <lineage>
        <taxon>Bacteria</taxon>
        <taxon>Bacillati</taxon>
        <taxon>Bacillota</taxon>
        <taxon>Bacilli</taxon>
        <taxon>Lactobacillales</taxon>
        <taxon>Lactobacillaceae</taxon>
        <taxon>Fructobacillus</taxon>
    </lineage>
</organism>
<keyword evidence="2" id="KW-1185">Reference proteome</keyword>
<evidence type="ECO:0000313" key="2">
    <source>
        <dbReference type="Proteomes" id="UP001519504"/>
    </source>
</evidence>
<protein>
    <submittedName>
        <fullName evidence="1">Uncharacterized protein</fullName>
    </submittedName>
</protein>
<dbReference type="Proteomes" id="UP001519504">
    <property type="component" value="Unassembled WGS sequence"/>
</dbReference>
<accession>A0ABS5R0Z7</accession>
<evidence type="ECO:0000313" key="1">
    <source>
        <dbReference type="EMBL" id="MBS9339123.1"/>
    </source>
</evidence>
<gene>
    <name evidence="1" type="ORF">G6R29_05750</name>
</gene>